<name>A0ACB8Y9F1_ARCLA</name>
<organism evidence="1 2">
    <name type="scientific">Arctium lappa</name>
    <name type="common">Greater burdock</name>
    <name type="synonym">Lappa major</name>
    <dbReference type="NCBI Taxonomy" id="4217"/>
    <lineage>
        <taxon>Eukaryota</taxon>
        <taxon>Viridiplantae</taxon>
        <taxon>Streptophyta</taxon>
        <taxon>Embryophyta</taxon>
        <taxon>Tracheophyta</taxon>
        <taxon>Spermatophyta</taxon>
        <taxon>Magnoliopsida</taxon>
        <taxon>eudicotyledons</taxon>
        <taxon>Gunneridae</taxon>
        <taxon>Pentapetalae</taxon>
        <taxon>asterids</taxon>
        <taxon>campanulids</taxon>
        <taxon>Asterales</taxon>
        <taxon>Asteraceae</taxon>
        <taxon>Carduoideae</taxon>
        <taxon>Cardueae</taxon>
        <taxon>Arctiinae</taxon>
        <taxon>Arctium</taxon>
    </lineage>
</organism>
<keyword evidence="2" id="KW-1185">Reference proteome</keyword>
<dbReference type="EMBL" id="CM042059">
    <property type="protein sequence ID" value="KAI3681223.1"/>
    <property type="molecule type" value="Genomic_DNA"/>
</dbReference>
<gene>
    <name evidence="1" type="ORF">L6452_36010</name>
</gene>
<evidence type="ECO:0000313" key="2">
    <source>
        <dbReference type="Proteomes" id="UP001055879"/>
    </source>
</evidence>
<reference evidence="1 2" key="2">
    <citation type="journal article" date="2022" name="Mol. Ecol. Resour.">
        <title>The genomes of chicory, endive, great burdock and yacon provide insights into Asteraceae paleo-polyploidization history and plant inulin production.</title>
        <authorList>
            <person name="Fan W."/>
            <person name="Wang S."/>
            <person name="Wang H."/>
            <person name="Wang A."/>
            <person name="Jiang F."/>
            <person name="Liu H."/>
            <person name="Zhao H."/>
            <person name="Xu D."/>
            <person name="Zhang Y."/>
        </authorList>
    </citation>
    <scope>NUCLEOTIDE SEQUENCE [LARGE SCALE GENOMIC DNA]</scope>
    <source>
        <strain evidence="2">cv. Niubang</strain>
    </source>
</reference>
<dbReference type="Proteomes" id="UP001055879">
    <property type="component" value="Linkage Group LG13"/>
</dbReference>
<reference evidence="2" key="1">
    <citation type="journal article" date="2022" name="Mol. Ecol. Resour.">
        <title>The genomes of chicory, endive, great burdock and yacon provide insights into Asteraceae palaeo-polyploidization history and plant inulin production.</title>
        <authorList>
            <person name="Fan W."/>
            <person name="Wang S."/>
            <person name="Wang H."/>
            <person name="Wang A."/>
            <person name="Jiang F."/>
            <person name="Liu H."/>
            <person name="Zhao H."/>
            <person name="Xu D."/>
            <person name="Zhang Y."/>
        </authorList>
    </citation>
    <scope>NUCLEOTIDE SEQUENCE [LARGE SCALE GENOMIC DNA]</scope>
    <source>
        <strain evidence="2">cv. Niubang</strain>
    </source>
</reference>
<comment type="caution">
    <text evidence="1">The sequence shown here is derived from an EMBL/GenBank/DDBJ whole genome shotgun (WGS) entry which is preliminary data.</text>
</comment>
<protein>
    <submittedName>
        <fullName evidence="1">Uncharacterized protein</fullName>
    </submittedName>
</protein>
<accession>A0ACB8Y9F1</accession>
<evidence type="ECO:0000313" key="1">
    <source>
        <dbReference type="EMBL" id="KAI3681223.1"/>
    </source>
</evidence>
<proteinExistence type="predicted"/>
<sequence length="92" mass="10262">MEWGSEWFVGDGFTRNGPCGYSTVILREEGLWGRKKERCFFSAVFCCFAPPRVSEEDQTKKVKKVASSSRSKSCGAPIPVSYFPVGSNISRL</sequence>